<keyword evidence="2" id="KW-1185">Reference proteome</keyword>
<protein>
    <recommendedName>
        <fullName evidence="3">RNase H type-1 domain-containing protein</fullName>
    </recommendedName>
</protein>
<dbReference type="PANTHER" id="PTHR48475:SF2">
    <property type="entry name" value="RIBONUCLEASE H"/>
    <property type="match status" value="1"/>
</dbReference>
<dbReference type="AlphaFoldDB" id="A0A371FUQ7"/>
<feature type="non-terminal residue" evidence="1">
    <location>
        <position position="1"/>
    </location>
</feature>
<evidence type="ECO:0008006" key="3">
    <source>
        <dbReference type="Google" id="ProtNLM"/>
    </source>
</evidence>
<organism evidence="1 2">
    <name type="scientific">Mucuna pruriens</name>
    <name type="common">Velvet bean</name>
    <name type="synonym">Dolichos pruriens</name>
    <dbReference type="NCBI Taxonomy" id="157652"/>
    <lineage>
        <taxon>Eukaryota</taxon>
        <taxon>Viridiplantae</taxon>
        <taxon>Streptophyta</taxon>
        <taxon>Embryophyta</taxon>
        <taxon>Tracheophyta</taxon>
        <taxon>Spermatophyta</taxon>
        <taxon>Magnoliopsida</taxon>
        <taxon>eudicotyledons</taxon>
        <taxon>Gunneridae</taxon>
        <taxon>Pentapetalae</taxon>
        <taxon>rosids</taxon>
        <taxon>fabids</taxon>
        <taxon>Fabales</taxon>
        <taxon>Fabaceae</taxon>
        <taxon>Papilionoideae</taxon>
        <taxon>50 kb inversion clade</taxon>
        <taxon>NPAAA clade</taxon>
        <taxon>indigoferoid/millettioid clade</taxon>
        <taxon>Phaseoleae</taxon>
        <taxon>Mucuna</taxon>
    </lineage>
</organism>
<evidence type="ECO:0000313" key="1">
    <source>
        <dbReference type="EMBL" id="RDX82085.1"/>
    </source>
</evidence>
<comment type="caution">
    <text evidence="1">The sequence shown here is derived from an EMBL/GenBank/DDBJ whole genome shotgun (WGS) entry which is preliminary data.</text>
</comment>
<dbReference type="Proteomes" id="UP000257109">
    <property type="component" value="Unassembled WGS sequence"/>
</dbReference>
<reference evidence="1" key="1">
    <citation type="submission" date="2018-05" db="EMBL/GenBank/DDBJ databases">
        <title>Draft genome of Mucuna pruriens seed.</title>
        <authorList>
            <person name="Nnadi N.E."/>
            <person name="Vos R."/>
            <person name="Hasami M.H."/>
            <person name="Devisetty U.K."/>
            <person name="Aguiy J.C."/>
        </authorList>
    </citation>
    <scope>NUCLEOTIDE SEQUENCE [LARGE SCALE GENOMIC DNA]</scope>
    <source>
        <strain evidence="1">JCA_2017</strain>
    </source>
</reference>
<dbReference type="GO" id="GO:0003676">
    <property type="term" value="F:nucleic acid binding"/>
    <property type="evidence" value="ECO:0007669"/>
    <property type="project" value="InterPro"/>
</dbReference>
<proteinExistence type="predicted"/>
<dbReference type="PANTHER" id="PTHR48475">
    <property type="entry name" value="RIBONUCLEASE H"/>
    <property type="match status" value="1"/>
</dbReference>
<dbReference type="Gene3D" id="3.30.420.10">
    <property type="entry name" value="Ribonuclease H-like superfamily/Ribonuclease H"/>
    <property type="match status" value="1"/>
</dbReference>
<name>A0A371FUQ7_MUCPR</name>
<dbReference type="InterPro" id="IPR036397">
    <property type="entry name" value="RNaseH_sf"/>
</dbReference>
<dbReference type="OrthoDB" id="1740909at2759"/>
<dbReference type="EMBL" id="QJKJ01007749">
    <property type="protein sequence ID" value="RDX82085.1"/>
    <property type="molecule type" value="Genomic_DNA"/>
</dbReference>
<evidence type="ECO:0000313" key="2">
    <source>
        <dbReference type="Proteomes" id="UP000257109"/>
    </source>
</evidence>
<gene>
    <name evidence="1" type="ORF">CR513_37167</name>
</gene>
<sequence length="207" mass="23777">MKANREWMLFVDGSSKKRRSEVGVILEGPSGVLIEQSLCFRFQASNNQTKYETLLAGIRLTKELGAKNQREATEYVLIIGDRILLLTNPAMQSQSRFGSYNEVFPFLCYNVWGKLKRSELLKKFMREHVEAILIEVERVATISIERVRRLLAVIVSDNDTQFASWAVVEFCAYRLPLWSTLIEGINYVLSHTQSNKQVEATNKVILR</sequence>
<accession>A0A371FUQ7</accession>